<dbReference type="PANTHER" id="PTHR36571:SF1">
    <property type="entry name" value="PROTEIN YGIW"/>
    <property type="match status" value="1"/>
</dbReference>
<evidence type="ECO:0000313" key="3">
    <source>
        <dbReference type="EMBL" id="STO63141.1"/>
    </source>
</evidence>
<dbReference type="NCBIfam" id="TIGR00156">
    <property type="entry name" value="YgiW/YdeI family stress tolerance OB fold protein"/>
    <property type="match status" value="1"/>
</dbReference>
<dbReference type="RefSeq" id="WP_119221897.1">
    <property type="nucleotide sequence ID" value="NZ_UGHH01000002.1"/>
</dbReference>
<dbReference type="Proteomes" id="UP000254867">
    <property type="component" value="Unassembled WGS sequence"/>
</dbReference>
<feature type="chain" id="PRO_5016590632" evidence="2">
    <location>
        <begin position="20"/>
        <end position="122"/>
    </location>
</feature>
<proteinExistence type="predicted"/>
<dbReference type="EMBL" id="UGHH01000002">
    <property type="protein sequence ID" value="STO63141.1"/>
    <property type="molecule type" value="Genomic_DNA"/>
</dbReference>
<dbReference type="InterPro" id="IPR005220">
    <property type="entry name" value="CarO-like"/>
</dbReference>
<name>A0A377HYF7_HAEPH</name>
<protein>
    <submittedName>
        <fullName evidence="3">Putative outer membrane protein</fullName>
    </submittedName>
</protein>
<dbReference type="SUPFAM" id="SSF101756">
    <property type="entry name" value="Hypothetical protein YgiW"/>
    <property type="match status" value="1"/>
</dbReference>
<feature type="signal peptide" evidence="2">
    <location>
        <begin position="1"/>
        <end position="19"/>
    </location>
</feature>
<evidence type="ECO:0000256" key="1">
    <source>
        <dbReference type="ARBA" id="ARBA00022729"/>
    </source>
</evidence>
<dbReference type="Gene3D" id="2.40.50.200">
    <property type="entry name" value="Bacterial OB-fold"/>
    <property type="match status" value="1"/>
</dbReference>
<dbReference type="PANTHER" id="PTHR36571">
    <property type="entry name" value="PROTEIN YGIW"/>
    <property type="match status" value="1"/>
</dbReference>
<gene>
    <name evidence="3" type="primary">ygiW_1</name>
    <name evidence="3" type="ORF">NCTC10794_00146</name>
</gene>
<dbReference type="InterPro" id="IPR036700">
    <property type="entry name" value="BOBF_sf"/>
</dbReference>
<evidence type="ECO:0000256" key="2">
    <source>
        <dbReference type="SAM" id="SignalP"/>
    </source>
</evidence>
<dbReference type="NCBIfam" id="NF033674">
    <property type="entry name" value="stress_OB_fold"/>
    <property type="match status" value="1"/>
</dbReference>
<dbReference type="InterPro" id="IPR016052">
    <property type="entry name" value="YgiW/YdeI"/>
</dbReference>
<accession>A0A377HYF7</accession>
<sequence length="122" mass="13487">MKKFTLATLFALATTSAFADFNSNNTQAGGFQQTAPAAISVKQAMSATDNSMITLEGNITQQIDDDEFWFTDGTGQIKVEIERHVWNGLNVGPNDKVRIFGKLDNEVFEKAELEVLRIEKAN</sequence>
<organism evidence="3 4">
    <name type="scientific">Haemophilus parahaemolyticus</name>
    <dbReference type="NCBI Taxonomy" id="735"/>
    <lineage>
        <taxon>Bacteria</taxon>
        <taxon>Pseudomonadati</taxon>
        <taxon>Pseudomonadota</taxon>
        <taxon>Gammaproteobacteria</taxon>
        <taxon>Pasteurellales</taxon>
        <taxon>Pasteurellaceae</taxon>
        <taxon>Haemophilus</taxon>
    </lineage>
</organism>
<dbReference type="Pfam" id="PF04076">
    <property type="entry name" value="BOF"/>
    <property type="match status" value="1"/>
</dbReference>
<evidence type="ECO:0000313" key="4">
    <source>
        <dbReference type="Proteomes" id="UP000254867"/>
    </source>
</evidence>
<reference evidence="3 4" key="1">
    <citation type="submission" date="2018-06" db="EMBL/GenBank/DDBJ databases">
        <authorList>
            <consortium name="Pathogen Informatics"/>
            <person name="Doyle S."/>
        </authorList>
    </citation>
    <scope>NUCLEOTIDE SEQUENCE [LARGE SCALE GENOMIC DNA]</scope>
    <source>
        <strain evidence="3 4">NCTC10794</strain>
    </source>
</reference>
<keyword evidence="1 2" id="KW-0732">Signal</keyword>
<dbReference type="AlphaFoldDB" id="A0A377HYF7"/>